<evidence type="ECO:0000313" key="1">
    <source>
        <dbReference type="EMBL" id="ASJ55988.1"/>
    </source>
</evidence>
<sequence length="516" mass="59887">MLLNFLHKVLAFEAVSKHDRMVQFMNQAHLLERYHQLRELAEDADAWLESEIGSDLWVDGINVFLTVSPEDFLEGLERFEGNYGFKNHGIVSTIRQFHHYCREASADGEFPLYQALAVGMTWLSLQPQINGGYFNLPVQITNHSIALLLSPTYLAVWAHSYNEGIGLYLDLHSTLPTLFRPEHGRIYQNAGSYLEGTHIKFPFQNYFHEIAHILFFHDVYQRVLGSEDECRSYWTHIEACIYGLEEQVLAEMMEVQPDLHAIDDGFGGSKGFEDFISYRFRILGAQEDRSIPKDTVRTYIKRSMQLGEANENIPDNKVKSRILASHKLDEERLEELDTHCKLFATALQVHSLWGIKSYQRNSIPAFREVVELLSPDAYCLQKLEESMRPDSWGTLEDLLSKNPFVEICSQTREKNIQVWNWRDTLSRLAEMRGYLANADEPGFVETNQELFQIANRLASVIHEEKQKEGPEEQYESQYADMNREISETINRLPNVEVRDHLHNLLSKPYYFVLEPN</sequence>
<accession>A0A220MLJ1</accession>
<protein>
    <submittedName>
        <fullName evidence="1">Uncharacterized protein</fullName>
    </submittedName>
</protein>
<gene>
    <name evidence="1" type="ORF">BP422_22030</name>
</gene>
<proteinExistence type="predicted"/>
<evidence type="ECO:0000313" key="2">
    <source>
        <dbReference type="Proteomes" id="UP000197781"/>
    </source>
</evidence>
<dbReference type="Proteomes" id="UP000197781">
    <property type="component" value="Chromosome"/>
</dbReference>
<reference evidence="1 2" key="1">
    <citation type="submission" date="2016-11" db="EMBL/GenBank/DDBJ databases">
        <authorList>
            <person name="Jaros S."/>
            <person name="Januszkiewicz K."/>
            <person name="Wedrychowicz H."/>
        </authorList>
    </citation>
    <scope>NUCLEOTIDE SEQUENCE [LARGE SCALE GENOMIC DNA]</scope>
    <source>
        <strain evidence="1 2">NF2</strain>
    </source>
</reference>
<organism evidence="1 2">
    <name type="scientific">Brevibacillus formosus</name>
    <dbReference type="NCBI Taxonomy" id="54913"/>
    <lineage>
        <taxon>Bacteria</taxon>
        <taxon>Bacillati</taxon>
        <taxon>Bacillota</taxon>
        <taxon>Bacilli</taxon>
        <taxon>Bacillales</taxon>
        <taxon>Paenibacillaceae</taxon>
        <taxon>Brevibacillus</taxon>
    </lineage>
</organism>
<dbReference type="EMBL" id="CP018145">
    <property type="protein sequence ID" value="ASJ55988.1"/>
    <property type="molecule type" value="Genomic_DNA"/>
</dbReference>
<dbReference type="KEGG" id="bfm:BP422_22030"/>
<dbReference type="AlphaFoldDB" id="A0A220MLJ1"/>
<name>A0A220MLJ1_9BACL</name>